<dbReference type="EMBL" id="CP110820">
    <property type="protein sequence ID" value="WPX96376.1"/>
    <property type="molecule type" value="Genomic_DNA"/>
</dbReference>
<protein>
    <submittedName>
        <fullName evidence="3">DUF1640 domain-containing protein</fullName>
    </submittedName>
</protein>
<keyword evidence="2" id="KW-0812">Transmembrane</keyword>
<feature type="transmembrane region" description="Helical" evidence="2">
    <location>
        <begin position="105"/>
        <end position="125"/>
    </location>
</feature>
<keyword evidence="4" id="KW-1185">Reference proteome</keyword>
<sequence>MHYKTFDTHKYIKELQATGFDEKQAETLVRSLLASRDFDLSVLATREQVTELDSKVENLETKLTAEISSVRNEVSNLEVKLNGRMDNLEAKLNGRMDKIEAKVDMIKWIIPILLANFAMVAAIMIKMIF</sequence>
<dbReference type="Proteomes" id="UP001327219">
    <property type="component" value="Chromosome"/>
</dbReference>
<gene>
    <name evidence="3" type="ORF">Bandiella_00486</name>
</gene>
<evidence type="ECO:0000313" key="4">
    <source>
        <dbReference type="Proteomes" id="UP001327219"/>
    </source>
</evidence>
<organism evidence="3 4">
    <name type="scientific">Candidatus Bandiella euplotis</name>
    <dbReference type="NCBI Taxonomy" id="1664265"/>
    <lineage>
        <taxon>Bacteria</taxon>
        <taxon>Pseudomonadati</taxon>
        <taxon>Pseudomonadota</taxon>
        <taxon>Alphaproteobacteria</taxon>
        <taxon>Rickettsiales</taxon>
        <taxon>Candidatus Midichloriaceae</taxon>
        <taxon>Candidatus Bandiella</taxon>
    </lineage>
</organism>
<keyword evidence="1" id="KW-0175">Coiled coil</keyword>
<reference evidence="3 4" key="1">
    <citation type="submission" date="2022-11" db="EMBL/GenBank/DDBJ databases">
        <title>Host association and intracellularity evolved multiple times independently in the Rickettsiales.</title>
        <authorList>
            <person name="Castelli M."/>
            <person name="Nardi T."/>
            <person name="Gammuto L."/>
            <person name="Bellinzona G."/>
            <person name="Sabaneyeva E."/>
            <person name="Potekhin A."/>
            <person name="Serra V."/>
            <person name="Petroni G."/>
            <person name="Sassera D."/>
        </authorList>
    </citation>
    <scope>NUCLEOTIDE SEQUENCE [LARGE SCALE GENOMIC DNA]</scope>
    <source>
        <strain evidence="3 4">NDG2</strain>
    </source>
</reference>
<keyword evidence="2" id="KW-1133">Transmembrane helix</keyword>
<feature type="coiled-coil region" evidence="1">
    <location>
        <begin position="42"/>
        <end position="80"/>
    </location>
</feature>
<evidence type="ECO:0000256" key="2">
    <source>
        <dbReference type="SAM" id="Phobius"/>
    </source>
</evidence>
<name>A0ABZ0UM93_9RICK</name>
<proteinExistence type="predicted"/>
<dbReference type="RefSeq" id="WP_323733199.1">
    <property type="nucleotide sequence ID" value="NZ_CP110820.1"/>
</dbReference>
<dbReference type="Gene3D" id="1.20.5.340">
    <property type="match status" value="1"/>
</dbReference>
<accession>A0ABZ0UM93</accession>
<evidence type="ECO:0000313" key="3">
    <source>
        <dbReference type="EMBL" id="WPX96376.1"/>
    </source>
</evidence>
<keyword evidence="2" id="KW-0472">Membrane</keyword>
<evidence type="ECO:0000256" key="1">
    <source>
        <dbReference type="SAM" id="Coils"/>
    </source>
</evidence>